<organism evidence="2 3">
    <name type="scientific">Gossypium arboreum</name>
    <name type="common">Tree cotton</name>
    <name type="synonym">Gossypium nanking</name>
    <dbReference type="NCBI Taxonomy" id="29729"/>
    <lineage>
        <taxon>Eukaryota</taxon>
        <taxon>Viridiplantae</taxon>
        <taxon>Streptophyta</taxon>
        <taxon>Embryophyta</taxon>
        <taxon>Tracheophyta</taxon>
        <taxon>Spermatophyta</taxon>
        <taxon>Magnoliopsida</taxon>
        <taxon>eudicotyledons</taxon>
        <taxon>Gunneridae</taxon>
        <taxon>Pentapetalae</taxon>
        <taxon>rosids</taxon>
        <taxon>malvids</taxon>
        <taxon>Malvales</taxon>
        <taxon>Malvaceae</taxon>
        <taxon>Malvoideae</taxon>
        <taxon>Gossypium</taxon>
    </lineage>
</organism>
<name>A0ABR0NVC5_GOSAR</name>
<reference evidence="2 3" key="1">
    <citation type="submission" date="2023-03" db="EMBL/GenBank/DDBJ databases">
        <title>WGS of Gossypium arboreum.</title>
        <authorList>
            <person name="Yu D."/>
        </authorList>
    </citation>
    <scope>NUCLEOTIDE SEQUENCE [LARGE SCALE GENOMIC DNA]</scope>
    <source>
        <tissue evidence="2">Leaf</tissue>
    </source>
</reference>
<sequence>MEFGMILILFVASIPTILAEDISYGTIVVDGTTSIAQTDDNFVCATIDWWPHDKCDYKQCPWHYTSAITLDLCHPILTKAIQGSDPKLVSKILDPNHLNKVANTFINLARTVQTHDLFYVLMVLNSALLWHRLMGKTVLAVGSDASPFLRSYAHCSKGRIGVTLLVINLSDQTKIITDVQNGMNNNIKLATEQQNISRKSFSWCLKNTASGAEIKASSDKYSYREEYHLTPKNGYLQTRTMVLNGIPLELTSTGNIPRLDPIRVNVKSPISISPLSIAFIVFPDFVAPACR</sequence>
<protein>
    <recommendedName>
        <fullName evidence="4">Heparanase-like protein 1</fullName>
    </recommendedName>
</protein>
<dbReference type="Proteomes" id="UP001358586">
    <property type="component" value="Chromosome 9"/>
</dbReference>
<evidence type="ECO:0000256" key="1">
    <source>
        <dbReference type="SAM" id="SignalP"/>
    </source>
</evidence>
<comment type="caution">
    <text evidence="2">The sequence shown here is derived from an EMBL/GenBank/DDBJ whole genome shotgun (WGS) entry which is preliminary data.</text>
</comment>
<dbReference type="PANTHER" id="PTHR14363">
    <property type="entry name" value="HEPARANASE-RELATED"/>
    <property type="match status" value="1"/>
</dbReference>
<dbReference type="Pfam" id="PF03662">
    <property type="entry name" value="Glyco_hydro_79n"/>
    <property type="match status" value="1"/>
</dbReference>
<accession>A0ABR0NVC5</accession>
<proteinExistence type="predicted"/>
<evidence type="ECO:0008006" key="4">
    <source>
        <dbReference type="Google" id="ProtNLM"/>
    </source>
</evidence>
<dbReference type="EMBL" id="JARKNE010000009">
    <property type="protein sequence ID" value="KAK5805265.1"/>
    <property type="molecule type" value="Genomic_DNA"/>
</dbReference>
<feature type="signal peptide" evidence="1">
    <location>
        <begin position="1"/>
        <end position="19"/>
    </location>
</feature>
<dbReference type="PANTHER" id="PTHR14363:SF21">
    <property type="entry name" value="HEPARANASE-LIKE PROTEIN 1"/>
    <property type="match status" value="1"/>
</dbReference>
<evidence type="ECO:0000313" key="3">
    <source>
        <dbReference type="Proteomes" id="UP001358586"/>
    </source>
</evidence>
<feature type="chain" id="PRO_5045440648" description="Heparanase-like protein 1" evidence="1">
    <location>
        <begin position="20"/>
        <end position="291"/>
    </location>
</feature>
<evidence type="ECO:0000313" key="2">
    <source>
        <dbReference type="EMBL" id="KAK5805265.1"/>
    </source>
</evidence>
<gene>
    <name evidence="2" type="ORF">PVK06_032918</name>
</gene>
<dbReference type="InterPro" id="IPR005199">
    <property type="entry name" value="Glyco_hydro_79"/>
</dbReference>
<keyword evidence="1" id="KW-0732">Signal</keyword>
<keyword evidence="3" id="KW-1185">Reference proteome</keyword>